<accession>A0A078KVB1</accession>
<evidence type="ECO:0000256" key="1">
    <source>
        <dbReference type="SAM" id="MobiDB-lite"/>
    </source>
</evidence>
<evidence type="ECO:0000313" key="3">
    <source>
        <dbReference type="Proteomes" id="UP000032431"/>
    </source>
</evidence>
<dbReference type="HOGENOM" id="CLU_2786489_0_0_9"/>
<feature type="region of interest" description="Disordered" evidence="1">
    <location>
        <begin position="1"/>
        <end position="26"/>
    </location>
</feature>
<organism evidence="2 3">
    <name type="scientific">[Clostridium] cellulosi</name>
    <dbReference type="NCBI Taxonomy" id="29343"/>
    <lineage>
        <taxon>Bacteria</taxon>
        <taxon>Bacillati</taxon>
        <taxon>Bacillota</taxon>
        <taxon>Clostridia</taxon>
        <taxon>Eubacteriales</taxon>
        <taxon>Oscillospiraceae</taxon>
        <taxon>Oscillospiraceae incertae sedis</taxon>
    </lineage>
</organism>
<proteinExistence type="predicted"/>
<keyword evidence="3" id="KW-1185">Reference proteome</keyword>
<evidence type="ECO:0000313" key="2">
    <source>
        <dbReference type="EMBL" id="CDZ25089.1"/>
    </source>
</evidence>
<dbReference type="EMBL" id="LM995447">
    <property type="protein sequence ID" value="CDZ25089.1"/>
    <property type="molecule type" value="Genomic_DNA"/>
</dbReference>
<protein>
    <submittedName>
        <fullName evidence="2">Uncharacterized protein</fullName>
    </submittedName>
</protein>
<reference evidence="3" key="1">
    <citation type="submission" date="2014-07" db="EMBL/GenBank/DDBJ databases">
        <authorList>
            <person name="Wibberg D."/>
        </authorList>
    </citation>
    <scope>NUCLEOTIDE SEQUENCE [LARGE SCALE GENOMIC DNA]</scope>
    <source>
        <strain evidence="3">DG5</strain>
    </source>
</reference>
<dbReference type="Proteomes" id="UP000032431">
    <property type="component" value="Chromosome I"/>
</dbReference>
<dbReference type="PATRIC" id="fig|29343.3.peg.2109"/>
<dbReference type="AlphaFoldDB" id="A0A078KVB1"/>
<dbReference type="KEGG" id="ccel:CCDG5_1997"/>
<name>A0A078KVB1_9FIRM</name>
<sequence length="68" mass="7580">MRDHSMVKGMGEFQSTLPCGERPKPEGHTWESFANFNPRSRVGSDFMQAIDLEAKFISIHAPVWGATG</sequence>
<gene>
    <name evidence="2" type="ORF">CCDG5_1997</name>
</gene>